<dbReference type="AlphaFoldDB" id="A0A6C0ITP1"/>
<feature type="transmembrane region" description="Helical" evidence="1">
    <location>
        <begin position="90"/>
        <end position="106"/>
    </location>
</feature>
<accession>A0A6C0ITP1</accession>
<sequence>MLTNNFNIKLIKTIHLLLILYVTVIPFILPQQLKHIIPILCFILYRWFTGDHSCTLTTIENKLTGNSGGFIYRIVNPIYQMGESKFNRKLYLITILWLVALIYWYLTFQNYLDVRS</sequence>
<organism evidence="2">
    <name type="scientific">viral metagenome</name>
    <dbReference type="NCBI Taxonomy" id="1070528"/>
    <lineage>
        <taxon>unclassified sequences</taxon>
        <taxon>metagenomes</taxon>
        <taxon>organismal metagenomes</taxon>
    </lineage>
</organism>
<evidence type="ECO:0000313" key="2">
    <source>
        <dbReference type="EMBL" id="QHT96614.1"/>
    </source>
</evidence>
<feature type="transmembrane region" description="Helical" evidence="1">
    <location>
        <begin position="6"/>
        <end position="29"/>
    </location>
</feature>
<keyword evidence="1" id="KW-1133">Transmembrane helix</keyword>
<keyword evidence="1" id="KW-0472">Membrane</keyword>
<proteinExistence type="predicted"/>
<reference evidence="2" key="1">
    <citation type="journal article" date="2020" name="Nature">
        <title>Giant virus diversity and host interactions through global metagenomics.</title>
        <authorList>
            <person name="Schulz F."/>
            <person name="Roux S."/>
            <person name="Paez-Espino D."/>
            <person name="Jungbluth S."/>
            <person name="Walsh D.A."/>
            <person name="Denef V.J."/>
            <person name="McMahon K.D."/>
            <person name="Konstantinidis K.T."/>
            <person name="Eloe-Fadrosh E.A."/>
            <person name="Kyrpides N.C."/>
            <person name="Woyke T."/>
        </authorList>
    </citation>
    <scope>NUCLEOTIDE SEQUENCE</scope>
    <source>
        <strain evidence="2">GVMAG-M-3300024302-11</strain>
    </source>
</reference>
<protein>
    <recommendedName>
        <fullName evidence="3">DUF2784 family protein</fullName>
    </recommendedName>
</protein>
<dbReference type="EMBL" id="MN740260">
    <property type="protein sequence ID" value="QHT96614.1"/>
    <property type="molecule type" value="Genomic_DNA"/>
</dbReference>
<name>A0A6C0ITP1_9ZZZZ</name>
<evidence type="ECO:0008006" key="3">
    <source>
        <dbReference type="Google" id="ProtNLM"/>
    </source>
</evidence>
<keyword evidence="1" id="KW-0812">Transmembrane</keyword>
<evidence type="ECO:0000256" key="1">
    <source>
        <dbReference type="SAM" id="Phobius"/>
    </source>
</evidence>